<name>A0A314XZP6_PRUYE</name>
<organism evidence="2 3">
    <name type="scientific">Prunus yedoensis var. nudiflora</name>
    <dbReference type="NCBI Taxonomy" id="2094558"/>
    <lineage>
        <taxon>Eukaryota</taxon>
        <taxon>Viridiplantae</taxon>
        <taxon>Streptophyta</taxon>
        <taxon>Embryophyta</taxon>
        <taxon>Tracheophyta</taxon>
        <taxon>Spermatophyta</taxon>
        <taxon>Magnoliopsida</taxon>
        <taxon>eudicotyledons</taxon>
        <taxon>Gunneridae</taxon>
        <taxon>Pentapetalae</taxon>
        <taxon>rosids</taxon>
        <taxon>fabids</taxon>
        <taxon>Rosales</taxon>
        <taxon>Rosaceae</taxon>
        <taxon>Amygdaloideae</taxon>
        <taxon>Amygdaleae</taxon>
        <taxon>Prunus</taxon>
    </lineage>
</organism>
<evidence type="ECO:0000313" key="2">
    <source>
        <dbReference type="EMBL" id="PQQ00122.1"/>
    </source>
</evidence>
<keyword evidence="1" id="KW-0732">Signal</keyword>
<reference evidence="2 3" key="1">
    <citation type="submission" date="2018-02" db="EMBL/GenBank/DDBJ databases">
        <title>Draft genome of wild Prunus yedoensis var. nudiflora.</title>
        <authorList>
            <person name="Baek S."/>
            <person name="Kim J.-H."/>
            <person name="Choi K."/>
            <person name="Kim G.-B."/>
            <person name="Cho A."/>
            <person name="Jang H."/>
            <person name="Shin C.-H."/>
            <person name="Yu H.-J."/>
            <person name="Mun J.-H."/>
        </authorList>
    </citation>
    <scope>NUCLEOTIDE SEQUENCE [LARGE SCALE GENOMIC DNA]</scope>
    <source>
        <strain evidence="3">cv. Jeju island</strain>
        <tissue evidence="2">Leaf</tissue>
    </source>
</reference>
<protein>
    <submittedName>
        <fullName evidence="2">Uncharacterized protein</fullName>
    </submittedName>
</protein>
<dbReference type="AlphaFoldDB" id="A0A314XZP6"/>
<feature type="chain" id="PRO_5016391635" evidence="1">
    <location>
        <begin position="18"/>
        <end position="104"/>
    </location>
</feature>
<accession>A0A314XZP6</accession>
<feature type="signal peptide" evidence="1">
    <location>
        <begin position="1"/>
        <end position="17"/>
    </location>
</feature>
<gene>
    <name evidence="2" type="ORF">Pyn_27566</name>
</gene>
<sequence>MASLCIMLVAYFRLSMGIMYHYGYRYVPHIQHHCIKTLFRRLDFPKSKEEGGEEEELERFVWGFKDISGTCPTLKNVKIVSGEYHKGIIRKVSGFDRTSEKCRE</sequence>
<evidence type="ECO:0000256" key="1">
    <source>
        <dbReference type="SAM" id="SignalP"/>
    </source>
</evidence>
<proteinExistence type="predicted"/>
<comment type="caution">
    <text evidence="2">The sequence shown here is derived from an EMBL/GenBank/DDBJ whole genome shotgun (WGS) entry which is preliminary data.</text>
</comment>
<keyword evidence="3" id="KW-1185">Reference proteome</keyword>
<dbReference type="EMBL" id="PJQY01001739">
    <property type="protein sequence ID" value="PQQ00122.1"/>
    <property type="molecule type" value="Genomic_DNA"/>
</dbReference>
<evidence type="ECO:0000313" key="3">
    <source>
        <dbReference type="Proteomes" id="UP000250321"/>
    </source>
</evidence>
<dbReference type="Proteomes" id="UP000250321">
    <property type="component" value="Unassembled WGS sequence"/>
</dbReference>